<dbReference type="AlphaFoldDB" id="A0A5R8Q946"/>
<keyword evidence="2" id="KW-1185">Reference proteome</keyword>
<evidence type="ECO:0000313" key="2">
    <source>
        <dbReference type="Proteomes" id="UP000306912"/>
    </source>
</evidence>
<evidence type="ECO:0000313" key="1">
    <source>
        <dbReference type="EMBL" id="TLG71359.1"/>
    </source>
</evidence>
<gene>
    <name evidence="1" type="ORF">FEZ08_10720</name>
</gene>
<name>A0A5R8Q946_9FIRM</name>
<dbReference type="InParanoid" id="A0A5R8Q946"/>
<reference evidence="1 2" key="1">
    <citation type="submission" date="2019-05" db="EMBL/GenBank/DDBJ databases">
        <title>Culicoidintestinum kansasii gen. nov., sp. nov. from the gastrointestinal tract of the biting midge, Culicoides sonorensis.</title>
        <authorList>
            <person name="Neupane S."/>
            <person name="Ghosh A."/>
            <person name="Gunther S."/>
            <person name="Martin K."/>
            <person name="Zurek L."/>
        </authorList>
    </citation>
    <scope>NUCLEOTIDE SEQUENCE [LARGE SCALE GENOMIC DNA]</scope>
    <source>
        <strain evidence="1 2">CS-1</strain>
    </source>
</reference>
<dbReference type="EMBL" id="VBWP01000012">
    <property type="protein sequence ID" value="TLG71359.1"/>
    <property type="molecule type" value="Genomic_DNA"/>
</dbReference>
<sequence>MKNISARKIAVILLALAITFAVVAIAIGQLQLTAENATFIMAVLTPIGAYIGSGAVKDGARAAQETIKAEQANNEKEGK</sequence>
<organism evidence="1 2">
    <name type="scientific">Culicoidibacter larvae</name>
    <dbReference type="NCBI Taxonomy" id="2579976"/>
    <lineage>
        <taxon>Bacteria</taxon>
        <taxon>Bacillati</taxon>
        <taxon>Bacillota</taxon>
        <taxon>Culicoidibacteria</taxon>
        <taxon>Culicoidibacterales</taxon>
        <taxon>Culicoidibacteraceae</taxon>
        <taxon>Culicoidibacter</taxon>
    </lineage>
</organism>
<dbReference type="Proteomes" id="UP000306912">
    <property type="component" value="Unassembled WGS sequence"/>
</dbReference>
<accession>A0A5R8Q946</accession>
<protein>
    <submittedName>
        <fullName evidence="1">Uncharacterized protein</fullName>
    </submittedName>
</protein>
<proteinExistence type="predicted"/>
<dbReference type="RefSeq" id="WP_138192233.1">
    <property type="nucleotide sequence ID" value="NZ_VBWP01000012.1"/>
</dbReference>
<comment type="caution">
    <text evidence="1">The sequence shown here is derived from an EMBL/GenBank/DDBJ whole genome shotgun (WGS) entry which is preliminary data.</text>
</comment>